<dbReference type="EMBL" id="MU793250">
    <property type="protein sequence ID" value="KAJ3790415.1"/>
    <property type="molecule type" value="Genomic_DNA"/>
</dbReference>
<name>A0AA38NSR2_9AGAR</name>
<comment type="caution">
    <text evidence="1">The sequence shown here is derived from an EMBL/GenBank/DDBJ whole genome shotgun (WGS) entry which is preliminary data.</text>
</comment>
<accession>A0AA38NSR2</accession>
<organism evidence="1 2">
    <name type="scientific">Lentinula aff. detonsa</name>
    <dbReference type="NCBI Taxonomy" id="2804958"/>
    <lineage>
        <taxon>Eukaryota</taxon>
        <taxon>Fungi</taxon>
        <taxon>Dikarya</taxon>
        <taxon>Basidiomycota</taxon>
        <taxon>Agaricomycotina</taxon>
        <taxon>Agaricomycetes</taxon>
        <taxon>Agaricomycetidae</taxon>
        <taxon>Agaricales</taxon>
        <taxon>Marasmiineae</taxon>
        <taxon>Omphalotaceae</taxon>
        <taxon>Lentinula</taxon>
    </lineage>
</organism>
<reference evidence="1" key="1">
    <citation type="submission" date="2022-08" db="EMBL/GenBank/DDBJ databases">
        <authorList>
            <consortium name="DOE Joint Genome Institute"/>
            <person name="Min B."/>
            <person name="Riley R."/>
            <person name="Sierra-Patev S."/>
            <person name="Naranjo-Ortiz M."/>
            <person name="Looney B."/>
            <person name="Konkel Z."/>
            <person name="Slot J.C."/>
            <person name="Sakamoto Y."/>
            <person name="Steenwyk J.L."/>
            <person name="Rokas A."/>
            <person name="Carro J."/>
            <person name="Camarero S."/>
            <person name="Ferreira P."/>
            <person name="Molpeceres G."/>
            <person name="Ruiz-Duenas F.J."/>
            <person name="Serrano A."/>
            <person name="Henrissat B."/>
            <person name="Drula E."/>
            <person name="Hughes K.W."/>
            <person name="Mata J.L."/>
            <person name="Ishikawa N.K."/>
            <person name="Vargas-Isla R."/>
            <person name="Ushijima S."/>
            <person name="Smith C.A."/>
            <person name="Ahrendt S."/>
            <person name="Andreopoulos W."/>
            <person name="He G."/>
            <person name="Labutti K."/>
            <person name="Lipzen A."/>
            <person name="Ng V."/>
            <person name="Sandor L."/>
            <person name="Barry K."/>
            <person name="Martinez A.T."/>
            <person name="Xiao Y."/>
            <person name="Gibbons J.G."/>
            <person name="Terashima K."/>
            <person name="Hibbett D.S."/>
            <person name="Grigoriev I.V."/>
        </authorList>
    </citation>
    <scope>NUCLEOTIDE SEQUENCE</scope>
    <source>
        <strain evidence="1">TFB10291</strain>
    </source>
</reference>
<dbReference type="InterPro" id="IPR031755">
    <property type="entry name" value="Inhibitor_I66"/>
</dbReference>
<sequence length="145" mass="16267">MSLETGRYIIISGDYAVGRHFPEDRSLLPKGIFLIPKDWETNWVFEKSGNQQNEYTITSNGSPTAHIDGAVVALLTELFSVTKWIVEAVPQHGHNAYIITTPEHDQGWVSSEEVGQQILVKPLIATHSLPPQYLRNGVFQIIKVE</sequence>
<evidence type="ECO:0000313" key="1">
    <source>
        <dbReference type="EMBL" id="KAJ3790415.1"/>
    </source>
</evidence>
<dbReference type="Gene3D" id="2.80.10.50">
    <property type="match status" value="1"/>
</dbReference>
<protein>
    <submittedName>
        <fullName evidence="1">Serine protease inhibitor</fullName>
    </submittedName>
</protein>
<keyword evidence="2" id="KW-1185">Reference proteome</keyword>
<dbReference type="Pfam" id="PF16850">
    <property type="entry name" value="Inhibitor_I66"/>
    <property type="match status" value="1"/>
</dbReference>
<dbReference type="GO" id="GO:0004867">
    <property type="term" value="F:serine-type endopeptidase inhibitor activity"/>
    <property type="evidence" value="ECO:0007669"/>
    <property type="project" value="InterPro"/>
</dbReference>
<proteinExistence type="predicted"/>
<dbReference type="Proteomes" id="UP001163798">
    <property type="component" value="Unassembled WGS sequence"/>
</dbReference>
<dbReference type="CDD" id="cd23428">
    <property type="entry name" value="beta-trefoil_Ricin_SPI"/>
    <property type="match status" value="1"/>
</dbReference>
<evidence type="ECO:0000313" key="2">
    <source>
        <dbReference type="Proteomes" id="UP001163798"/>
    </source>
</evidence>
<dbReference type="AlphaFoldDB" id="A0AA38NSR2"/>
<gene>
    <name evidence="1" type="ORF">GGU10DRAFT_371268</name>
</gene>